<dbReference type="EMBL" id="VNHW01000007">
    <property type="protein sequence ID" value="TYP87211.1"/>
    <property type="molecule type" value="Genomic_DNA"/>
</dbReference>
<dbReference type="AlphaFoldDB" id="A0A5S5CTS9"/>
<comment type="pathway">
    <text evidence="1">Cell wall biogenesis; cell wall polysaccharide biosynthesis.</text>
</comment>
<name>A0A5S5CTS9_9ACTN</name>
<proteinExistence type="inferred from homology"/>
<evidence type="ECO:0000313" key="7">
    <source>
        <dbReference type="Proteomes" id="UP000322499"/>
    </source>
</evidence>
<comment type="caution">
    <text evidence="6">The sequence shown here is derived from an EMBL/GenBank/DDBJ whole genome shotgun (WGS) entry which is preliminary data.</text>
</comment>
<dbReference type="RefSeq" id="WP_166533470.1">
    <property type="nucleotide sequence ID" value="NZ_VNHW01000007.1"/>
</dbReference>
<accession>A0A5S5CTS9</accession>
<dbReference type="InterPro" id="IPR001173">
    <property type="entry name" value="Glyco_trans_2-like"/>
</dbReference>
<dbReference type="InterPro" id="IPR029044">
    <property type="entry name" value="Nucleotide-diphossugar_trans"/>
</dbReference>
<comment type="similarity">
    <text evidence="2">Belongs to the glycosyltransferase 2 family.</text>
</comment>
<evidence type="ECO:0000256" key="1">
    <source>
        <dbReference type="ARBA" id="ARBA00004776"/>
    </source>
</evidence>
<organism evidence="6 7">
    <name type="scientific">Blastococcus xanthinilyticus</name>
    <dbReference type="NCBI Taxonomy" id="1564164"/>
    <lineage>
        <taxon>Bacteria</taxon>
        <taxon>Bacillati</taxon>
        <taxon>Actinomycetota</taxon>
        <taxon>Actinomycetes</taxon>
        <taxon>Geodermatophilales</taxon>
        <taxon>Geodermatophilaceae</taxon>
        <taxon>Blastococcus</taxon>
    </lineage>
</organism>
<keyword evidence="3" id="KW-0328">Glycosyltransferase</keyword>
<sequence>MDGEFAGRRQVLEVELAEPAADGAPLCTVAGAPVTGGAATVLARLHGSPLAQTDVELPARPDHAALLELVRPRVAAEVAAHEAADAAAGEGCAAWLPLPDPAPRVTVVVPTVGREDLAGCLRSLLAQEYADFEVVVVDNAPGPERRALLDRVLASVEDPAHRVRRVVEPIPGISYARNRGLAAADGPLVAFVDDDVLVDRRWLRATVAAFDAVPGVTCVTGLVLPWEVETAEQGWFVQYGGFDKGFRRRAYDLTGQRGDSVLYPYLPGQYGTGANQAFRTAFLRELGGFDPTLGMRRPVVGGEDIDVLLRTVLAGGVLVYEPQALLWFQPYRDYRSLQRQMVIYGRGLAAVLLKAALSDRAVAADLARRVPAGLRFLLDPRSGKNSGKQGYPLALTLRELTGVLTGPPAYAWAGRNRRRADRSRQPGPAG</sequence>
<dbReference type="PANTHER" id="PTHR43179">
    <property type="entry name" value="RHAMNOSYLTRANSFERASE WBBL"/>
    <property type="match status" value="1"/>
</dbReference>
<dbReference type="GO" id="GO:0016757">
    <property type="term" value="F:glycosyltransferase activity"/>
    <property type="evidence" value="ECO:0007669"/>
    <property type="project" value="UniProtKB-KW"/>
</dbReference>
<dbReference type="Pfam" id="PF00535">
    <property type="entry name" value="Glycos_transf_2"/>
    <property type="match status" value="1"/>
</dbReference>
<dbReference type="Gene3D" id="3.90.550.10">
    <property type="entry name" value="Spore Coat Polysaccharide Biosynthesis Protein SpsA, Chain A"/>
    <property type="match status" value="1"/>
</dbReference>
<gene>
    <name evidence="6" type="ORF">BD833_107151</name>
</gene>
<evidence type="ECO:0000313" key="6">
    <source>
        <dbReference type="EMBL" id="TYP87211.1"/>
    </source>
</evidence>
<keyword evidence="7" id="KW-1185">Reference proteome</keyword>
<evidence type="ECO:0000259" key="5">
    <source>
        <dbReference type="Pfam" id="PF00535"/>
    </source>
</evidence>
<evidence type="ECO:0000256" key="4">
    <source>
        <dbReference type="ARBA" id="ARBA00022679"/>
    </source>
</evidence>
<dbReference type="SUPFAM" id="SSF53448">
    <property type="entry name" value="Nucleotide-diphospho-sugar transferases"/>
    <property type="match status" value="1"/>
</dbReference>
<keyword evidence="4 6" id="KW-0808">Transferase</keyword>
<reference evidence="6 7" key="1">
    <citation type="submission" date="2019-07" db="EMBL/GenBank/DDBJ databases">
        <title>Genomic Encyclopedia of Archaeal and Bacterial Type Strains, Phase II (KMG-II): from individual species to whole genera.</title>
        <authorList>
            <person name="Goeker M."/>
        </authorList>
    </citation>
    <scope>NUCLEOTIDE SEQUENCE [LARGE SCALE GENOMIC DNA]</scope>
    <source>
        <strain evidence="6 7">DSM 46842</strain>
    </source>
</reference>
<feature type="domain" description="Glycosyltransferase 2-like" evidence="5">
    <location>
        <begin position="106"/>
        <end position="248"/>
    </location>
</feature>
<dbReference type="PANTHER" id="PTHR43179:SF12">
    <property type="entry name" value="GALACTOFURANOSYLTRANSFERASE GLFT2"/>
    <property type="match status" value="1"/>
</dbReference>
<evidence type="ECO:0000256" key="3">
    <source>
        <dbReference type="ARBA" id="ARBA00022676"/>
    </source>
</evidence>
<protein>
    <submittedName>
        <fullName evidence="6">Glycosyl transferase family 2</fullName>
    </submittedName>
</protein>
<evidence type="ECO:0000256" key="2">
    <source>
        <dbReference type="ARBA" id="ARBA00006739"/>
    </source>
</evidence>
<dbReference type="Proteomes" id="UP000322499">
    <property type="component" value="Unassembled WGS sequence"/>
</dbReference>